<dbReference type="GO" id="GO:0005524">
    <property type="term" value="F:ATP binding"/>
    <property type="evidence" value="ECO:0007669"/>
    <property type="project" value="UniProtKB-KW"/>
</dbReference>
<dbReference type="FunFam" id="3.40.50.300:FF:000006">
    <property type="entry name" value="DNA-binding transcriptional regulator NtrC"/>
    <property type="match status" value="1"/>
</dbReference>
<evidence type="ECO:0000313" key="10">
    <source>
        <dbReference type="Proteomes" id="UP000321960"/>
    </source>
</evidence>
<evidence type="ECO:0000256" key="4">
    <source>
        <dbReference type="ARBA" id="ARBA00023015"/>
    </source>
</evidence>
<proteinExistence type="predicted"/>
<dbReference type="EMBL" id="BJZU01000197">
    <property type="protein sequence ID" value="GEP07866.1"/>
    <property type="molecule type" value="Genomic_DNA"/>
</dbReference>
<dbReference type="GO" id="GO:0006355">
    <property type="term" value="P:regulation of DNA-templated transcription"/>
    <property type="evidence" value="ECO:0007669"/>
    <property type="project" value="InterPro"/>
</dbReference>
<feature type="domain" description="Sigma-54 factor interaction" evidence="8">
    <location>
        <begin position="43"/>
        <end position="280"/>
    </location>
</feature>
<evidence type="ECO:0000256" key="3">
    <source>
        <dbReference type="ARBA" id="ARBA00023012"/>
    </source>
</evidence>
<evidence type="ECO:0000256" key="6">
    <source>
        <dbReference type="ARBA" id="ARBA00023159"/>
    </source>
</evidence>
<evidence type="ECO:0000259" key="8">
    <source>
        <dbReference type="PROSITE" id="PS50045"/>
    </source>
</evidence>
<keyword evidence="3" id="KW-0902">Two-component regulatory system</keyword>
<dbReference type="PANTHER" id="PTHR32071">
    <property type="entry name" value="TRANSCRIPTIONAL REGULATORY PROTEIN"/>
    <property type="match status" value="1"/>
</dbReference>
<dbReference type="InterPro" id="IPR058031">
    <property type="entry name" value="AAA_lid_NorR"/>
</dbReference>
<dbReference type="GO" id="GO:0043565">
    <property type="term" value="F:sequence-specific DNA binding"/>
    <property type="evidence" value="ECO:0007669"/>
    <property type="project" value="InterPro"/>
</dbReference>
<organism evidence="9 10">
    <name type="scientific">Methylobacterium oxalidis</name>
    <dbReference type="NCBI Taxonomy" id="944322"/>
    <lineage>
        <taxon>Bacteria</taxon>
        <taxon>Pseudomonadati</taxon>
        <taxon>Pseudomonadota</taxon>
        <taxon>Alphaproteobacteria</taxon>
        <taxon>Hyphomicrobiales</taxon>
        <taxon>Methylobacteriaceae</taxon>
        <taxon>Methylobacterium</taxon>
    </lineage>
</organism>
<dbReference type="InterPro" id="IPR025944">
    <property type="entry name" value="Sigma_54_int_dom_CS"/>
</dbReference>
<dbReference type="Gene3D" id="1.10.10.60">
    <property type="entry name" value="Homeodomain-like"/>
    <property type="match status" value="1"/>
</dbReference>
<dbReference type="InterPro" id="IPR002078">
    <property type="entry name" value="Sigma_54_int"/>
</dbReference>
<keyword evidence="1" id="KW-0547">Nucleotide-binding</keyword>
<gene>
    <name evidence="9" type="ORF">MOX02_59040</name>
</gene>
<dbReference type="PROSITE" id="PS50045">
    <property type="entry name" value="SIGMA54_INTERACT_4"/>
    <property type="match status" value="1"/>
</dbReference>
<keyword evidence="6" id="KW-0010">Activator</keyword>
<dbReference type="Pfam" id="PF02954">
    <property type="entry name" value="HTH_8"/>
    <property type="match status" value="1"/>
</dbReference>
<dbReference type="InterPro" id="IPR025943">
    <property type="entry name" value="Sigma_54_int_dom_ATP-bd_2"/>
</dbReference>
<evidence type="ECO:0000313" key="9">
    <source>
        <dbReference type="EMBL" id="GEP07866.1"/>
    </source>
</evidence>
<dbReference type="Gene3D" id="1.10.8.60">
    <property type="match status" value="1"/>
</dbReference>
<dbReference type="CDD" id="cd00009">
    <property type="entry name" value="AAA"/>
    <property type="match status" value="1"/>
</dbReference>
<evidence type="ECO:0000256" key="2">
    <source>
        <dbReference type="ARBA" id="ARBA00022840"/>
    </source>
</evidence>
<sequence length="364" mass="40507">MAKPLVLSELKILIDKALGQERLEKALSYYAAGGLQDQGISQLLGDSVTMQRLRDRISAILDAERSLREGVPPAVLIRGETGTGKELVARAFHFGGSRESGPFLEINCSALPPHLLESELFGHERGAFTDARERKLGLVEMAHGGTLFLDEIGDTEPSVQVKLLKLLEDRMVRRVGGLRDRSVDVRFLSATNRPLEELVKAGRFRADLYYRLRVITVDIEPLRKRDGDAELLAGYFLRSIGARYQRPHLRLTDRALGRIRAHAWPGNVRELRNVIEQAVLSTRDDVIDEVHLAVPPGETPTLCNEVSDENAALVQPVVGSLGDLEKNSISRALDQTHGNVTRAAKLLGISRDTLRYRMEKYRIG</sequence>
<dbReference type="AlphaFoldDB" id="A0A512JD59"/>
<dbReference type="PROSITE" id="PS00688">
    <property type="entry name" value="SIGMA54_INTERACT_3"/>
    <property type="match status" value="1"/>
</dbReference>
<evidence type="ECO:0000256" key="1">
    <source>
        <dbReference type="ARBA" id="ARBA00022741"/>
    </source>
</evidence>
<dbReference type="InterPro" id="IPR025662">
    <property type="entry name" value="Sigma_54_int_dom_ATP-bd_1"/>
</dbReference>
<reference evidence="9 10" key="1">
    <citation type="submission" date="2019-07" db="EMBL/GenBank/DDBJ databases">
        <title>Whole genome shotgun sequence of Methylobacterium oxalidis NBRC 107715.</title>
        <authorList>
            <person name="Hosoyama A."/>
            <person name="Uohara A."/>
            <person name="Ohji S."/>
            <person name="Ichikawa N."/>
        </authorList>
    </citation>
    <scope>NUCLEOTIDE SEQUENCE [LARGE SCALE GENOMIC DNA]</scope>
    <source>
        <strain evidence="9 10">NBRC 107715</strain>
    </source>
</reference>
<dbReference type="Pfam" id="PF00158">
    <property type="entry name" value="Sigma54_activat"/>
    <property type="match status" value="1"/>
</dbReference>
<evidence type="ECO:0000256" key="5">
    <source>
        <dbReference type="ARBA" id="ARBA00023125"/>
    </source>
</evidence>
<dbReference type="InterPro" id="IPR002197">
    <property type="entry name" value="HTH_Fis"/>
</dbReference>
<comment type="caution">
    <text evidence="9">The sequence shown here is derived from an EMBL/GenBank/DDBJ whole genome shotgun (WGS) entry which is preliminary data.</text>
</comment>
<accession>A0A512JD59</accession>
<dbReference type="GO" id="GO:0000160">
    <property type="term" value="P:phosphorelay signal transduction system"/>
    <property type="evidence" value="ECO:0007669"/>
    <property type="project" value="UniProtKB-KW"/>
</dbReference>
<keyword evidence="4" id="KW-0805">Transcription regulation</keyword>
<dbReference type="InterPro" id="IPR027417">
    <property type="entry name" value="P-loop_NTPase"/>
</dbReference>
<evidence type="ECO:0000256" key="7">
    <source>
        <dbReference type="ARBA" id="ARBA00023163"/>
    </source>
</evidence>
<dbReference type="PANTHER" id="PTHR32071:SF57">
    <property type="entry name" value="C4-DICARBOXYLATE TRANSPORT TRANSCRIPTIONAL REGULATORY PROTEIN DCTD"/>
    <property type="match status" value="1"/>
</dbReference>
<dbReference type="Pfam" id="PF25601">
    <property type="entry name" value="AAA_lid_14"/>
    <property type="match status" value="1"/>
</dbReference>
<name>A0A512JD59_9HYPH</name>
<protein>
    <submittedName>
        <fullName evidence="9">Sigma-54-dependent Fis family transcriptional regulator</fullName>
    </submittedName>
</protein>
<keyword evidence="2" id="KW-0067">ATP-binding</keyword>
<dbReference type="SMART" id="SM00382">
    <property type="entry name" value="AAA"/>
    <property type="match status" value="1"/>
</dbReference>
<dbReference type="Proteomes" id="UP000321960">
    <property type="component" value="Unassembled WGS sequence"/>
</dbReference>
<dbReference type="InterPro" id="IPR009057">
    <property type="entry name" value="Homeodomain-like_sf"/>
</dbReference>
<dbReference type="PRINTS" id="PR01590">
    <property type="entry name" value="HTHFIS"/>
</dbReference>
<dbReference type="Gene3D" id="3.40.50.300">
    <property type="entry name" value="P-loop containing nucleotide triphosphate hydrolases"/>
    <property type="match status" value="1"/>
</dbReference>
<keyword evidence="5" id="KW-0238">DNA-binding</keyword>
<dbReference type="SUPFAM" id="SSF46689">
    <property type="entry name" value="Homeodomain-like"/>
    <property type="match status" value="1"/>
</dbReference>
<dbReference type="SUPFAM" id="SSF52540">
    <property type="entry name" value="P-loop containing nucleoside triphosphate hydrolases"/>
    <property type="match status" value="1"/>
</dbReference>
<dbReference type="PROSITE" id="PS00675">
    <property type="entry name" value="SIGMA54_INTERACT_1"/>
    <property type="match status" value="1"/>
</dbReference>
<keyword evidence="7" id="KW-0804">Transcription</keyword>
<dbReference type="InterPro" id="IPR003593">
    <property type="entry name" value="AAA+_ATPase"/>
</dbReference>
<dbReference type="PROSITE" id="PS00676">
    <property type="entry name" value="SIGMA54_INTERACT_2"/>
    <property type="match status" value="1"/>
</dbReference>